<protein>
    <recommendedName>
        <fullName evidence="4">Membrane-associated protein</fullName>
    </recommendedName>
</protein>
<proteinExistence type="predicted"/>
<feature type="transmembrane region" description="Helical" evidence="1">
    <location>
        <begin position="111"/>
        <end position="133"/>
    </location>
</feature>
<dbReference type="EMBL" id="ANHZ02000005">
    <property type="protein sequence ID" value="EME37130.1"/>
    <property type="molecule type" value="Genomic_DNA"/>
</dbReference>
<keyword evidence="1" id="KW-0812">Transmembrane</keyword>
<organism evidence="2 3">
    <name type="scientific">Kocuria palustris PEL</name>
    <dbReference type="NCBI Taxonomy" id="1236550"/>
    <lineage>
        <taxon>Bacteria</taxon>
        <taxon>Bacillati</taxon>
        <taxon>Actinomycetota</taxon>
        <taxon>Actinomycetes</taxon>
        <taxon>Micrococcales</taxon>
        <taxon>Micrococcaceae</taxon>
        <taxon>Kocuria</taxon>
    </lineage>
</organism>
<dbReference type="Proteomes" id="UP000009877">
    <property type="component" value="Unassembled WGS sequence"/>
</dbReference>
<evidence type="ECO:0008006" key="4">
    <source>
        <dbReference type="Google" id="ProtNLM"/>
    </source>
</evidence>
<reference evidence="2 3" key="1">
    <citation type="journal article" date="2014" name="Genome Announc.">
        <title>Draft Genome Sequence of Kocuria palustris PEL.</title>
        <authorList>
            <person name="Sharma G."/>
            <person name="Khatri I."/>
            <person name="Subramanian S."/>
        </authorList>
    </citation>
    <scope>NUCLEOTIDE SEQUENCE [LARGE SCALE GENOMIC DNA]</scope>
    <source>
        <strain evidence="2 3">PEL</strain>
    </source>
</reference>
<feature type="transmembrane region" description="Helical" evidence="1">
    <location>
        <begin position="139"/>
        <end position="158"/>
    </location>
</feature>
<gene>
    <name evidence="2" type="ORF">C884_02044</name>
</gene>
<feature type="transmembrane region" description="Helical" evidence="1">
    <location>
        <begin position="20"/>
        <end position="43"/>
    </location>
</feature>
<name>M2YF11_9MICC</name>
<evidence type="ECO:0000313" key="3">
    <source>
        <dbReference type="Proteomes" id="UP000009877"/>
    </source>
</evidence>
<keyword evidence="3" id="KW-1185">Reference proteome</keyword>
<keyword evidence="1" id="KW-1133">Transmembrane helix</keyword>
<keyword evidence="1" id="KW-0472">Membrane</keyword>
<evidence type="ECO:0000256" key="1">
    <source>
        <dbReference type="SAM" id="Phobius"/>
    </source>
</evidence>
<accession>M2YF11</accession>
<dbReference type="RefSeq" id="WP_006214048.1">
    <property type="nucleotide sequence ID" value="NZ_ANHZ02000005.1"/>
</dbReference>
<evidence type="ECO:0000313" key="2">
    <source>
        <dbReference type="EMBL" id="EME37130.1"/>
    </source>
</evidence>
<feature type="transmembrane region" description="Helical" evidence="1">
    <location>
        <begin position="78"/>
        <end position="99"/>
    </location>
</feature>
<comment type="caution">
    <text evidence="2">The sequence shown here is derived from an EMBL/GenBank/DDBJ whole genome shotgun (WGS) entry which is preliminary data.</text>
</comment>
<dbReference type="STRING" id="71999.KPaMU14_11935"/>
<sequence>MDDQAPSSLEAIGQWIESLPVVGAILFFWAVGILRTSIMYGIARAAGSGGRRSRLVQRVVASPAYLRAEAFVNRWGVLAVPACFLTVGFQTAVIVTTGLTRMPLVRWIPAMLAGTFFWGCIYGTVGMAVLQAWLRQPVVTAAVVVVVIALVLGLRAYWRRRDARRRLDPEVAAPLD</sequence>
<dbReference type="AlphaFoldDB" id="M2YF11"/>